<sequence>MRCNTDSLYKQSRFQTTLATAS</sequence>
<reference evidence="1" key="1">
    <citation type="submission" date="2018-02" db="EMBL/GenBank/DDBJ databases">
        <title>Rhizophora mucronata_Transcriptome.</title>
        <authorList>
            <person name="Meera S.P."/>
            <person name="Sreeshan A."/>
            <person name="Augustine A."/>
        </authorList>
    </citation>
    <scope>NUCLEOTIDE SEQUENCE</scope>
    <source>
        <tissue evidence="1">Leaf</tissue>
    </source>
</reference>
<name>A0A2P2ITY2_RHIMU</name>
<dbReference type="AlphaFoldDB" id="A0A2P2ITY2"/>
<evidence type="ECO:0000313" key="1">
    <source>
        <dbReference type="EMBL" id="MBW84654.1"/>
    </source>
</evidence>
<proteinExistence type="predicted"/>
<protein>
    <submittedName>
        <fullName evidence="1">Uncharacterized protein</fullName>
    </submittedName>
</protein>
<organism evidence="1">
    <name type="scientific">Rhizophora mucronata</name>
    <name type="common">Asiatic mangrove</name>
    <dbReference type="NCBI Taxonomy" id="61149"/>
    <lineage>
        <taxon>Eukaryota</taxon>
        <taxon>Viridiplantae</taxon>
        <taxon>Streptophyta</taxon>
        <taxon>Embryophyta</taxon>
        <taxon>Tracheophyta</taxon>
        <taxon>Spermatophyta</taxon>
        <taxon>Magnoliopsida</taxon>
        <taxon>eudicotyledons</taxon>
        <taxon>Gunneridae</taxon>
        <taxon>Pentapetalae</taxon>
        <taxon>rosids</taxon>
        <taxon>fabids</taxon>
        <taxon>Malpighiales</taxon>
        <taxon>Rhizophoraceae</taxon>
        <taxon>Rhizophora</taxon>
    </lineage>
</organism>
<dbReference type="EMBL" id="GGEC01004171">
    <property type="protein sequence ID" value="MBW84654.1"/>
    <property type="molecule type" value="Transcribed_RNA"/>
</dbReference>
<accession>A0A2P2ITY2</accession>